<accession>A0ABQ3X183</accession>
<evidence type="ECO:0000256" key="3">
    <source>
        <dbReference type="ARBA" id="ARBA00023054"/>
    </source>
</evidence>
<dbReference type="InterPro" id="IPR011053">
    <property type="entry name" value="Single_hybrid_motif"/>
</dbReference>
<dbReference type="InterPro" id="IPR050465">
    <property type="entry name" value="UPF0194_transport"/>
</dbReference>
<protein>
    <recommendedName>
        <fullName evidence="8">Efflux transporter, RND family, MFP subunit</fullName>
    </recommendedName>
</protein>
<evidence type="ECO:0000313" key="6">
    <source>
        <dbReference type="EMBL" id="GID52267.1"/>
    </source>
</evidence>
<dbReference type="Pfam" id="PF25954">
    <property type="entry name" value="Beta-barrel_RND_2"/>
    <property type="match status" value="1"/>
</dbReference>
<keyword evidence="3" id="KW-0175">Coiled coil</keyword>
<dbReference type="PANTHER" id="PTHR32347:SF23">
    <property type="entry name" value="BLL5650 PROTEIN"/>
    <property type="match status" value="1"/>
</dbReference>
<evidence type="ECO:0000259" key="4">
    <source>
        <dbReference type="Pfam" id="PF25954"/>
    </source>
</evidence>
<dbReference type="InterPro" id="IPR058637">
    <property type="entry name" value="YknX-like_C"/>
</dbReference>
<dbReference type="InterPro" id="IPR006143">
    <property type="entry name" value="RND_pump_MFP"/>
</dbReference>
<evidence type="ECO:0000259" key="5">
    <source>
        <dbReference type="Pfam" id="PF25989"/>
    </source>
</evidence>
<dbReference type="Gene3D" id="2.40.50.100">
    <property type="match status" value="1"/>
</dbReference>
<evidence type="ECO:0000256" key="1">
    <source>
        <dbReference type="ARBA" id="ARBA00004196"/>
    </source>
</evidence>
<dbReference type="EMBL" id="BOMG01000012">
    <property type="protein sequence ID" value="GID52267.1"/>
    <property type="molecule type" value="Genomic_DNA"/>
</dbReference>
<dbReference type="SUPFAM" id="SSF51230">
    <property type="entry name" value="Single hybrid motif"/>
    <property type="match status" value="1"/>
</dbReference>
<gene>
    <name evidence="6" type="ORF">Aco03nite_006710</name>
</gene>
<proteinExistence type="inferred from homology"/>
<feature type="domain" description="CusB-like beta-barrel" evidence="4">
    <location>
        <begin position="286"/>
        <end position="364"/>
    </location>
</feature>
<feature type="domain" description="YknX-like C-terminal permuted SH3-like" evidence="5">
    <location>
        <begin position="371"/>
        <end position="435"/>
    </location>
</feature>
<dbReference type="NCBIfam" id="TIGR01730">
    <property type="entry name" value="RND_mfp"/>
    <property type="match status" value="1"/>
</dbReference>
<comment type="caution">
    <text evidence="6">The sequence shown here is derived from an EMBL/GenBank/DDBJ whole genome shotgun (WGS) entry which is preliminary data.</text>
</comment>
<reference evidence="6 7" key="1">
    <citation type="submission" date="2021-01" db="EMBL/GenBank/DDBJ databases">
        <title>Whole genome shotgun sequence of Actinoplanes couchii NBRC 106145.</title>
        <authorList>
            <person name="Komaki H."/>
            <person name="Tamura T."/>
        </authorList>
    </citation>
    <scope>NUCLEOTIDE SEQUENCE [LARGE SCALE GENOMIC DNA]</scope>
    <source>
        <strain evidence="6 7">NBRC 106145</strain>
    </source>
</reference>
<comment type="subcellular location">
    <subcellularLocation>
        <location evidence="1">Cell envelope</location>
    </subcellularLocation>
</comment>
<dbReference type="Proteomes" id="UP000612282">
    <property type="component" value="Unassembled WGS sequence"/>
</dbReference>
<name>A0ABQ3X183_9ACTN</name>
<evidence type="ECO:0000256" key="2">
    <source>
        <dbReference type="ARBA" id="ARBA00009477"/>
    </source>
</evidence>
<dbReference type="InterPro" id="IPR058792">
    <property type="entry name" value="Beta-barrel_RND_2"/>
</dbReference>
<dbReference type="Gene3D" id="2.40.420.20">
    <property type="match status" value="1"/>
</dbReference>
<dbReference type="Gene3D" id="2.40.30.170">
    <property type="match status" value="1"/>
</dbReference>
<evidence type="ECO:0000313" key="7">
    <source>
        <dbReference type="Proteomes" id="UP000612282"/>
    </source>
</evidence>
<keyword evidence="7" id="KW-1185">Reference proteome</keyword>
<evidence type="ECO:0008006" key="8">
    <source>
        <dbReference type="Google" id="ProtNLM"/>
    </source>
</evidence>
<comment type="similarity">
    <text evidence="2">Belongs to the membrane fusion protein (MFP) (TC 8.A.1) family.</text>
</comment>
<organism evidence="6 7">
    <name type="scientific">Actinoplanes couchii</name>
    <dbReference type="NCBI Taxonomy" id="403638"/>
    <lineage>
        <taxon>Bacteria</taxon>
        <taxon>Bacillati</taxon>
        <taxon>Actinomycetota</taxon>
        <taxon>Actinomycetes</taxon>
        <taxon>Micromonosporales</taxon>
        <taxon>Micromonosporaceae</taxon>
        <taxon>Actinoplanes</taxon>
    </lineage>
</organism>
<sequence>MIIAGLVLLVSQSGVSCDDEKSAVRLGNAELGTVDEIVEAPGTVTARTAATLTAPAGGTLGELFAEPGQRVRKGDVLAVIDSPDLTRRRDAAREALAQLPSGSSAGLGAGGTGLGGSSEFTAVRKRTDKQAAHAFAEARRAAATITDPQVRKALLDQVGAAEAAYETASAASAAALRSVQNGVTSLGKAMGSLSAAQRLQAEQAYELADAAVDALTLRAPVDGIVQLGGPAQPSAGGSLAGILETGQVPSVTGGTVAGVDPAVPEGGWVAAGTPVVTVVDTARLGLTAEVDETDVLLVDAGVAAEIELDAAPGAAFTGKVRSVDLLPTTSARGGVSYQVRLDLGPLDADSPTPRPGMSAVIRLKVRQAAGAITVPASAVINTGGRDTVWTVRAGRFEAVPVRLGVQGEDTVQITSGVSAGERVVIAGADQVSAGGEAP</sequence>
<dbReference type="PANTHER" id="PTHR32347">
    <property type="entry name" value="EFFLUX SYSTEM COMPONENT YKNX-RELATED"/>
    <property type="match status" value="1"/>
</dbReference>
<dbReference type="Pfam" id="PF25989">
    <property type="entry name" value="YknX_C"/>
    <property type="match status" value="1"/>
</dbReference>